<keyword evidence="3" id="KW-1185">Reference proteome</keyword>
<dbReference type="OrthoDB" id="3794541at2759"/>
<evidence type="ECO:0000313" key="3">
    <source>
        <dbReference type="Proteomes" id="UP000799428"/>
    </source>
</evidence>
<feature type="region of interest" description="Disordered" evidence="1">
    <location>
        <begin position="393"/>
        <end position="435"/>
    </location>
</feature>
<dbReference type="EMBL" id="MU005766">
    <property type="protein sequence ID" value="KAF2712456.1"/>
    <property type="molecule type" value="Genomic_DNA"/>
</dbReference>
<reference evidence="2" key="1">
    <citation type="journal article" date="2020" name="Stud. Mycol.">
        <title>101 Dothideomycetes genomes: a test case for predicting lifestyles and emergence of pathogens.</title>
        <authorList>
            <person name="Haridas S."/>
            <person name="Albert R."/>
            <person name="Binder M."/>
            <person name="Bloem J."/>
            <person name="Labutti K."/>
            <person name="Salamov A."/>
            <person name="Andreopoulos B."/>
            <person name="Baker S."/>
            <person name="Barry K."/>
            <person name="Bills G."/>
            <person name="Bluhm B."/>
            <person name="Cannon C."/>
            <person name="Castanera R."/>
            <person name="Culley D."/>
            <person name="Daum C."/>
            <person name="Ezra D."/>
            <person name="Gonzalez J."/>
            <person name="Henrissat B."/>
            <person name="Kuo A."/>
            <person name="Liang C."/>
            <person name="Lipzen A."/>
            <person name="Lutzoni F."/>
            <person name="Magnuson J."/>
            <person name="Mondo S."/>
            <person name="Nolan M."/>
            <person name="Ohm R."/>
            <person name="Pangilinan J."/>
            <person name="Park H.-J."/>
            <person name="Ramirez L."/>
            <person name="Alfaro M."/>
            <person name="Sun H."/>
            <person name="Tritt A."/>
            <person name="Yoshinaga Y."/>
            <person name="Zwiers L.-H."/>
            <person name="Turgeon B."/>
            <person name="Goodwin S."/>
            <person name="Spatafora J."/>
            <person name="Crous P."/>
            <person name="Grigoriev I."/>
        </authorList>
    </citation>
    <scope>NUCLEOTIDE SEQUENCE</scope>
    <source>
        <strain evidence="2">CBS 279.74</strain>
    </source>
</reference>
<organism evidence="2 3">
    <name type="scientific">Pleomassaria siparia CBS 279.74</name>
    <dbReference type="NCBI Taxonomy" id="1314801"/>
    <lineage>
        <taxon>Eukaryota</taxon>
        <taxon>Fungi</taxon>
        <taxon>Dikarya</taxon>
        <taxon>Ascomycota</taxon>
        <taxon>Pezizomycotina</taxon>
        <taxon>Dothideomycetes</taxon>
        <taxon>Pleosporomycetidae</taxon>
        <taxon>Pleosporales</taxon>
        <taxon>Pleomassariaceae</taxon>
        <taxon>Pleomassaria</taxon>
    </lineage>
</organism>
<protein>
    <submittedName>
        <fullName evidence="2">Uncharacterized protein</fullName>
    </submittedName>
</protein>
<proteinExistence type="predicted"/>
<gene>
    <name evidence="2" type="ORF">K504DRAFT_452642</name>
</gene>
<dbReference type="Proteomes" id="UP000799428">
    <property type="component" value="Unassembled WGS sequence"/>
</dbReference>
<evidence type="ECO:0000256" key="1">
    <source>
        <dbReference type="SAM" id="MobiDB-lite"/>
    </source>
</evidence>
<accession>A0A6G1KHS3</accession>
<dbReference type="AlphaFoldDB" id="A0A6G1KHS3"/>
<sequence>MSASSWDFSGVDSSINDDESLRDVRSKIEPGKPATFGGVFIDDSNRDVVYTRFKAHSPPDITPNTRIVAILGTQPVLARPDKDGWFVSDFLAFWHLLNGLTKNQTWLHCLDFNSLVAKHTRYLHGNPYNDRKVVLDQDVLPKLSASNSGLTYVHSDSLKSKFDSVLRENCAQASENGESVLVLIFAHGEASSRKGVRNYNLLVGTSQPGKAPKYHLRTFKEMFEKFNVNLTMMSSACYSGGWVCHRRQNINTSALVAARPDTISRSWHRTVSAGQLCGPLFESVIIEKLCEVNGEAMLPTNEDQVEAYYDFVRAIHELLLNDADRRGYDHHFTFGARDDAWEMNFQERTGFPLASFHARWNELKEYGKDAQLHAGDALNRDPNVPDAVREEYPSLWNENRAKEEEKGKAKQSELPSDATAGGKTARKTSTLYGGDSKSLASKVASLARVYLPAYSDGYDNDDTAPSAAFHGFLRDVLAGKIPDNRTLDECLTGLNYRLSQMATADTYIQYMQVPKPKGQDCLEYKTANTMYLLGKSKYETMWILVMGHQNLFPEPVAGGLARACEKGSDYLMAAFHYAEYDIDTVSYKLQQLAEWVDDEIKVQIQFIEQDEEVAKKKRKLYATMGYTNP</sequence>
<name>A0A6G1KHS3_9PLEO</name>
<evidence type="ECO:0000313" key="2">
    <source>
        <dbReference type="EMBL" id="KAF2712456.1"/>
    </source>
</evidence>
<feature type="compositionally biased region" description="Basic and acidic residues" evidence="1">
    <location>
        <begin position="399"/>
        <end position="411"/>
    </location>
</feature>